<proteinExistence type="predicted"/>
<dbReference type="InterPro" id="IPR051829">
    <property type="entry name" value="Multiheme_Cytochr_ET"/>
</dbReference>
<dbReference type="AlphaFoldDB" id="B8J692"/>
<reference evidence="8" key="1">
    <citation type="submission" date="2009-01" db="EMBL/GenBank/DDBJ databases">
        <title>Complete sequence of Anaeromyxobacter dehalogenans 2CP-1.</title>
        <authorList>
            <consortium name="US DOE Joint Genome Institute"/>
            <person name="Lucas S."/>
            <person name="Copeland A."/>
            <person name="Lapidus A."/>
            <person name="Glavina del Rio T."/>
            <person name="Dalin E."/>
            <person name="Tice H."/>
            <person name="Bruce D."/>
            <person name="Goodwin L."/>
            <person name="Pitluck S."/>
            <person name="Saunders E."/>
            <person name="Brettin T."/>
            <person name="Detter J.C."/>
            <person name="Han C."/>
            <person name="Larimer F."/>
            <person name="Land M."/>
            <person name="Hauser L."/>
            <person name="Kyrpides N."/>
            <person name="Ovchinnikova G."/>
            <person name="Beliaev A.S."/>
            <person name="Richardson P."/>
        </authorList>
    </citation>
    <scope>NUCLEOTIDE SEQUENCE</scope>
    <source>
        <strain evidence="8">2CP-1</strain>
    </source>
</reference>
<dbReference type="InterPro" id="IPR020014">
    <property type="entry name" value="Decahaem_cyt-c_OmcA/MtrC"/>
</dbReference>
<evidence type="ECO:0000256" key="6">
    <source>
        <dbReference type="SAM" id="SignalP"/>
    </source>
</evidence>
<dbReference type="KEGG" id="acp:A2cp1_1731"/>
<dbReference type="GO" id="GO:0016491">
    <property type="term" value="F:oxidoreductase activity"/>
    <property type="evidence" value="ECO:0007669"/>
    <property type="project" value="TreeGrafter"/>
</dbReference>
<dbReference type="Pfam" id="PF22113">
    <property type="entry name" value="Mtrc-MtrF_II-IV_dom"/>
    <property type="match status" value="2"/>
</dbReference>
<dbReference type="InterPro" id="IPR009056">
    <property type="entry name" value="Cyt_c-like_dom"/>
</dbReference>
<protein>
    <submittedName>
        <fullName evidence="8">Multiheme cytochrome</fullName>
    </submittedName>
</protein>
<evidence type="ECO:0000256" key="5">
    <source>
        <dbReference type="SAM" id="MobiDB-lite"/>
    </source>
</evidence>
<keyword evidence="9" id="KW-1185">Reference proteome</keyword>
<feature type="domain" description="Cytochrome c" evidence="7">
    <location>
        <begin position="235"/>
        <end position="468"/>
    </location>
</feature>
<keyword evidence="4" id="KW-0349">Heme</keyword>
<dbReference type="RefSeq" id="WP_012632999.1">
    <property type="nucleotide sequence ID" value="NC_011891.1"/>
</dbReference>
<dbReference type="Gene3D" id="1.10.720.180">
    <property type="match status" value="1"/>
</dbReference>
<evidence type="ECO:0000256" key="1">
    <source>
        <dbReference type="ARBA" id="ARBA00022723"/>
    </source>
</evidence>
<accession>B8J692</accession>
<dbReference type="PROSITE" id="PS51007">
    <property type="entry name" value="CYTC"/>
    <property type="match status" value="1"/>
</dbReference>
<dbReference type="GO" id="GO:0046872">
    <property type="term" value="F:metal ion binding"/>
    <property type="evidence" value="ECO:0007669"/>
    <property type="project" value="UniProtKB-KW"/>
</dbReference>
<keyword evidence="1 4" id="KW-0479">Metal-binding</keyword>
<feature type="compositionally biased region" description="Polar residues" evidence="5">
    <location>
        <begin position="33"/>
        <end position="49"/>
    </location>
</feature>
<evidence type="ECO:0000313" key="9">
    <source>
        <dbReference type="Proteomes" id="UP000007089"/>
    </source>
</evidence>
<dbReference type="InterPro" id="IPR054337">
    <property type="entry name" value="Mtrc-MtrF-like_dom_II/IV"/>
</dbReference>
<gene>
    <name evidence="8" type="ordered locus">A2cp1_1731</name>
</gene>
<dbReference type="PROSITE" id="PS51257">
    <property type="entry name" value="PROKAR_LIPOPROTEIN"/>
    <property type="match status" value="1"/>
</dbReference>
<feature type="chain" id="PRO_5002874716" evidence="6">
    <location>
        <begin position="20"/>
        <end position="898"/>
    </location>
</feature>
<name>B8J692_ANAD2</name>
<keyword evidence="3 4" id="KW-0408">Iron</keyword>
<evidence type="ECO:0000256" key="4">
    <source>
        <dbReference type="PROSITE-ProRule" id="PRU00433"/>
    </source>
</evidence>
<dbReference type="HOGENOM" id="CLU_011293_1_0_7"/>
<feature type="region of interest" description="Disordered" evidence="5">
    <location>
        <begin position="22"/>
        <end position="49"/>
    </location>
</feature>
<dbReference type="NCBIfam" id="TIGR03507">
    <property type="entry name" value="decahem_SO1788"/>
    <property type="match status" value="1"/>
</dbReference>
<evidence type="ECO:0000256" key="3">
    <source>
        <dbReference type="ARBA" id="ARBA00023004"/>
    </source>
</evidence>
<dbReference type="SUPFAM" id="SSF48695">
    <property type="entry name" value="Multiheme cytochromes"/>
    <property type="match status" value="1"/>
</dbReference>
<dbReference type="Proteomes" id="UP000007089">
    <property type="component" value="Chromosome"/>
</dbReference>
<sequence>MIRRTLLLAALGLSVVACEGAKGPAGAPGRDGTNGQDGQDGSNGTSCTVTDNHDGTHTITCTDGTSVTVSNGATGGNVAISDFHGAAFLKSSGEYATGKFDVKVAITGATAAADGTLTVNFTAATPGAGGQPVPGIAAITADVAKLVPGTATERASRFVPYITRIETATAGDWPNPAGTTAVQGNTEGNGALTDHGDGSYTYVFATNLAAATTEGAPVGYQRNLLHRVSVMIGGHDGPTGEASFDFVPDGSAITTTRNIVQTAACKACHGEEFHGHGGNRLSVENCATCHVPGTTDANGGQSLDLAVMIHKIHAGGELASLPGADGKIWDDPSTAADESADNGEYAIWGYRNTKHEWWKAEFPAVLANCQKCHTGTGAQVDNWKTNPTRQACGSCHDTVDFATGANHAGGAQADDSGCATCHGATTGWAPIVPAHDWTTKDPRNVPEFDAALSLSAPANGKYYVAGEAPVVTLVLKDKATGTPIDHDLVTGAALGCLPTGCPAPTSATTFANTAFFVSGPRATRNPVLTSTARAKIEVAAPASWDLSGGAALALKVDSGRDVTMYNQTGGDFVASGTISVTVPASAFANPAAATPAELAAGLNAIPAFSRRAIAYVEAGRFGIRSRNLGRLYAIQLDPSAVTAAVFAGDTALKLPGGYYPSNTLAFNAAPGAANDRKVTRTAGSITYQLDPVDDLTPGTYVASVEISRLGRVSETNYRTPTVAKVAFQVKTAAVEKPIASNCNSCHQSADGRGFVLDFSRHNKIFSDDAVDQCGACHDYQPGSATGAWLGGHPISKRVHAVHFGSSLFTPLATVAYSNGDPVAGRNWDITFPQDVRNCQACHPDGTSSGTWAARPNRLACGGCHDGDAAKAHMALQTLDPTPANPWSGDEQESCQACH</sequence>
<dbReference type="Gene3D" id="1.20.5.320">
    <property type="entry name" value="6-Phosphogluconate Dehydrogenase, domain 3"/>
    <property type="match status" value="1"/>
</dbReference>
<keyword evidence="2 6" id="KW-0732">Signal</keyword>
<dbReference type="PANTHER" id="PTHR35038">
    <property type="entry name" value="DISSIMILATORY SULFITE REDUCTASE SIRA"/>
    <property type="match status" value="1"/>
</dbReference>
<evidence type="ECO:0000259" key="7">
    <source>
        <dbReference type="PROSITE" id="PS51007"/>
    </source>
</evidence>
<dbReference type="EMBL" id="CP001359">
    <property type="protein sequence ID" value="ACL65073.1"/>
    <property type="molecule type" value="Genomic_DNA"/>
</dbReference>
<dbReference type="GO" id="GO:0009055">
    <property type="term" value="F:electron transfer activity"/>
    <property type="evidence" value="ECO:0007669"/>
    <property type="project" value="InterPro"/>
</dbReference>
<evidence type="ECO:0000256" key="2">
    <source>
        <dbReference type="ARBA" id="ARBA00022729"/>
    </source>
</evidence>
<dbReference type="GO" id="GO:0020037">
    <property type="term" value="F:heme binding"/>
    <property type="evidence" value="ECO:0007669"/>
    <property type="project" value="InterPro"/>
</dbReference>
<organism evidence="8 9">
    <name type="scientific">Anaeromyxobacter dehalogenans (strain ATCC BAA-258 / DSM 21875 / 2CP-1)</name>
    <dbReference type="NCBI Taxonomy" id="455488"/>
    <lineage>
        <taxon>Bacteria</taxon>
        <taxon>Pseudomonadati</taxon>
        <taxon>Myxococcota</taxon>
        <taxon>Myxococcia</taxon>
        <taxon>Myxococcales</taxon>
        <taxon>Cystobacterineae</taxon>
        <taxon>Anaeromyxobacteraceae</taxon>
        <taxon>Anaeromyxobacter</taxon>
    </lineage>
</organism>
<dbReference type="PANTHER" id="PTHR35038:SF6">
    <property type="entry name" value="SURFACE LOCALIZED DECAHEME CYTOCHROME C LIPOPROTEIN"/>
    <property type="match status" value="1"/>
</dbReference>
<feature type="signal peptide" evidence="6">
    <location>
        <begin position="1"/>
        <end position="19"/>
    </location>
</feature>
<evidence type="ECO:0000313" key="8">
    <source>
        <dbReference type="EMBL" id="ACL65073.1"/>
    </source>
</evidence>
<dbReference type="InterPro" id="IPR036280">
    <property type="entry name" value="Multihaem_cyt_sf"/>
</dbReference>